<dbReference type="PROSITE" id="PS50071">
    <property type="entry name" value="HOMEOBOX_2"/>
    <property type="match status" value="1"/>
</dbReference>
<feature type="compositionally biased region" description="Basic and acidic residues" evidence="8">
    <location>
        <begin position="20"/>
        <end position="35"/>
    </location>
</feature>
<keyword evidence="12" id="KW-1185">Reference proteome</keyword>
<feature type="DNA-binding region" description="Homeobox" evidence="6">
    <location>
        <begin position="217"/>
        <end position="276"/>
    </location>
</feature>
<dbReference type="PROSITE" id="PS50803">
    <property type="entry name" value="OAR"/>
    <property type="match status" value="1"/>
</dbReference>
<evidence type="ECO:0000259" key="9">
    <source>
        <dbReference type="PROSITE" id="PS50071"/>
    </source>
</evidence>
<evidence type="ECO:0000256" key="8">
    <source>
        <dbReference type="SAM" id="MobiDB-lite"/>
    </source>
</evidence>
<dbReference type="InterPro" id="IPR001356">
    <property type="entry name" value="HD"/>
</dbReference>
<dbReference type="SUPFAM" id="SSF46689">
    <property type="entry name" value="Homeodomain-like"/>
    <property type="match status" value="1"/>
</dbReference>
<evidence type="ECO:0000313" key="11">
    <source>
        <dbReference type="EMBL" id="KAL3848214.1"/>
    </source>
</evidence>
<reference evidence="11 12" key="1">
    <citation type="submission" date="2024-11" db="EMBL/GenBank/DDBJ databases">
        <title>Chromosome-level genome assembly of the freshwater bivalve Anodonta woodiana.</title>
        <authorList>
            <person name="Chen X."/>
        </authorList>
    </citation>
    <scope>NUCLEOTIDE SEQUENCE [LARGE SCALE GENOMIC DNA]</scope>
    <source>
        <strain evidence="11">MN2024</strain>
        <tissue evidence="11">Gills</tissue>
    </source>
</reference>
<feature type="domain" description="OAR" evidence="10">
    <location>
        <begin position="408"/>
        <end position="421"/>
    </location>
</feature>
<dbReference type="PANTHER" id="PTHR24329">
    <property type="entry name" value="HOMEOBOX PROTEIN ARISTALESS"/>
    <property type="match status" value="1"/>
</dbReference>
<dbReference type="SMART" id="SM00389">
    <property type="entry name" value="HOX"/>
    <property type="match status" value="1"/>
</dbReference>
<gene>
    <name evidence="11" type="ORF">ACJMK2_019087</name>
</gene>
<dbReference type="FunFam" id="1.10.10.60:FF:000102">
    <property type="entry name" value="Aristaless related homeobox"/>
    <property type="match status" value="1"/>
</dbReference>
<dbReference type="Pfam" id="PF00046">
    <property type="entry name" value="Homeodomain"/>
    <property type="match status" value="1"/>
</dbReference>
<dbReference type="InterPro" id="IPR017970">
    <property type="entry name" value="Homeobox_CS"/>
</dbReference>
<dbReference type="InterPro" id="IPR009057">
    <property type="entry name" value="Homeodomain-like_sf"/>
</dbReference>
<evidence type="ECO:0000256" key="3">
    <source>
        <dbReference type="ARBA" id="ARBA00023125"/>
    </source>
</evidence>
<dbReference type="InterPro" id="IPR003654">
    <property type="entry name" value="OAR_dom"/>
</dbReference>
<evidence type="ECO:0008006" key="13">
    <source>
        <dbReference type="Google" id="ProtNLM"/>
    </source>
</evidence>
<dbReference type="Proteomes" id="UP001634394">
    <property type="component" value="Unassembled WGS sequence"/>
</dbReference>
<dbReference type="CDD" id="cd00086">
    <property type="entry name" value="homeodomain"/>
    <property type="match status" value="1"/>
</dbReference>
<keyword evidence="5 6" id="KW-0539">Nucleus</keyword>
<dbReference type="AlphaFoldDB" id="A0ABD3UFB8"/>
<feature type="region of interest" description="Disordered" evidence="8">
    <location>
        <begin position="375"/>
        <end position="407"/>
    </location>
</feature>
<keyword evidence="3 6" id="KW-0238">DNA-binding</keyword>
<organism evidence="11 12">
    <name type="scientific">Sinanodonta woodiana</name>
    <name type="common">Chinese pond mussel</name>
    <name type="synonym">Anodonta woodiana</name>
    <dbReference type="NCBI Taxonomy" id="1069815"/>
    <lineage>
        <taxon>Eukaryota</taxon>
        <taxon>Metazoa</taxon>
        <taxon>Spiralia</taxon>
        <taxon>Lophotrochozoa</taxon>
        <taxon>Mollusca</taxon>
        <taxon>Bivalvia</taxon>
        <taxon>Autobranchia</taxon>
        <taxon>Heteroconchia</taxon>
        <taxon>Palaeoheterodonta</taxon>
        <taxon>Unionida</taxon>
        <taxon>Unionoidea</taxon>
        <taxon>Unionidae</taxon>
        <taxon>Unioninae</taxon>
        <taxon>Sinanodonta</taxon>
    </lineage>
</organism>
<evidence type="ECO:0000256" key="2">
    <source>
        <dbReference type="ARBA" id="ARBA00022473"/>
    </source>
</evidence>
<evidence type="ECO:0000256" key="5">
    <source>
        <dbReference type="ARBA" id="ARBA00023242"/>
    </source>
</evidence>
<dbReference type="PROSITE" id="PS00027">
    <property type="entry name" value="HOMEOBOX_1"/>
    <property type="match status" value="1"/>
</dbReference>
<dbReference type="GO" id="GO:0003677">
    <property type="term" value="F:DNA binding"/>
    <property type="evidence" value="ECO:0007669"/>
    <property type="project" value="UniProtKB-UniRule"/>
</dbReference>
<evidence type="ECO:0000256" key="7">
    <source>
        <dbReference type="RuleBase" id="RU000682"/>
    </source>
</evidence>
<comment type="subcellular location">
    <subcellularLocation>
        <location evidence="1 6 7">Nucleus</location>
    </subcellularLocation>
</comment>
<evidence type="ECO:0000256" key="4">
    <source>
        <dbReference type="ARBA" id="ARBA00023155"/>
    </source>
</evidence>
<protein>
    <recommendedName>
        <fullName evidence="13">Aristaless-related homeobox protein</fullName>
    </recommendedName>
</protein>
<accession>A0ABD3UFB8</accession>
<dbReference type="PANTHER" id="PTHR24329:SF543">
    <property type="entry name" value="FI01017P-RELATED"/>
    <property type="match status" value="1"/>
</dbReference>
<evidence type="ECO:0000259" key="10">
    <source>
        <dbReference type="PROSITE" id="PS50803"/>
    </source>
</evidence>
<feature type="domain" description="Homeobox" evidence="9">
    <location>
        <begin position="215"/>
        <end position="275"/>
    </location>
</feature>
<sequence>MDGGAKSKGSYDAATYTGHKQGETHRTTDLPADNESRLERAEILNGNVKCSPARQQTRTSTSDERTTLRALHFTETRSASKPSKANAYKSPEPSLELFSIPHYKIQFYNSHRKDSNGKSDTCMDDVTCDLNIKQKRCKSETERIYQEREEKIGLSATDENADADNIKLKSEAIDMPGGHQPMNDAIIHLYQEEGAVSLYASDFDRERELEEYGKRKQRRYRTTFTCYQLEELERAFQKTHYPDVFTREELAMRIDLTEARVQVWFQNRRAKWRKKEKVGPQSHPYNPYNFPCSVGLIPYGFPPAQQDFTDLLLKAYENQLFQKCTFSPLAPRFSRHSDLSPLFASRLPGSATKDNLNPYYPQMFFNSRSYQYRSTSVTPPLSETPMKEEPLQCLPGKPLETGSDRKTSSIASLRMKAKEHVIRIRVEK</sequence>
<name>A0ABD3UFB8_SINWO</name>
<evidence type="ECO:0000256" key="1">
    <source>
        <dbReference type="ARBA" id="ARBA00004123"/>
    </source>
</evidence>
<proteinExistence type="predicted"/>
<keyword evidence="4 6" id="KW-0371">Homeobox</keyword>
<dbReference type="Pfam" id="PF03826">
    <property type="entry name" value="OAR"/>
    <property type="match status" value="1"/>
</dbReference>
<dbReference type="Gene3D" id="1.10.10.60">
    <property type="entry name" value="Homeodomain-like"/>
    <property type="match status" value="1"/>
</dbReference>
<evidence type="ECO:0000313" key="12">
    <source>
        <dbReference type="Proteomes" id="UP001634394"/>
    </source>
</evidence>
<dbReference type="EMBL" id="JBJQND010000016">
    <property type="protein sequence ID" value="KAL3848214.1"/>
    <property type="molecule type" value="Genomic_DNA"/>
</dbReference>
<evidence type="ECO:0000256" key="6">
    <source>
        <dbReference type="PROSITE-ProRule" id="PRU00108"/>
    </source>
</evidence>
<feature type="region of interest" description="Disordered" evidence="8">
    <location>
        <begin position="1"/>
        <end position="35"/>
    </location>
</feature>
<comment type="caution">
    <text evidence="11">The sequence shown here is derived from an EMBL/GenBank/DDBJ whole genome shotgun (WGS) entry which is preliminary data.</text>
</comment>
<dbReference type="GO" id="GO:0005634">
    <property type="term" value="C:nucleus"/>
    <property type="evidence" value="ECO:0007669"/>
    <property type="project" value="UniProtKB-SubCell"/>
</dbReference>
<dbReference type="InterPro" id="IPR050649">
    <property type="entry name" value="Paired_Homeobox_TFs"/>
</dbReference>
<keyword evidence="2" id="KW-0217">Developmental protein</keyword>